<name>A0AAU7Z1Q7_9BACT</name>
<protein>
    <submittedName>
        <fullName evidence="2">Uncharacterized protein</fullName>
    </submittedName>
</protein>
<sequence>MRAAVWFRAAAVLMLLFAVGHTYGFLAFRPESAEGRAVWEAMNSVRFSAGRATFSYGGFYTGFGLSISAFDVFSAWLAWTLGSMARAGERRARPIGWAMFALQCVGFVLSLQYFSIVPAVLSAVAAVCFLLGVIFCGSPAKRSAG</sequence>
<keyword evidence="1" id="KW-1133">Transmembrane helix</keyword>
<reference evidence="2" key="2">
    <citation type="journal article" date="2024" name="Environ. Microbiol.">
        <title>Genome analysis and description of Tunturibacter gen. nov. expands the diversity of Terriglobia in tundra soils.</title>
        <authorList>
            <person name="Messyasz A."/>
            <person name="Mannisto M.K."/>
            <person name="Kerkhof L.J."/>
            <person name="Haggblom M.M."/>
        </authorList>
    </citation>
    <scope>NUCLEOTIDE SEQUENCE</scope>
    <source>
        <strain evidence="2">M8UP39</strain>
    </source>
</reference>
<dbReference type="AlphaFoldDB" id="A0AAU7Z1Q7"/>
<proteinExistence type="predicted"/>
<organism evidence="2">
    <name type="scientific">Tunturiibacter gelidiferens</name>
    <dbReference type="NCBI Taxonomy" id="3069689"/>
    <lineage>
        <taxon>Bacteria</taxon>
        <taxon>Pseudomonadati</taxon>
        <taxon>Acidobacteriota</taxon>
        <taxon>Terriglobia</taxon>
        <taxon>Terriglobales</taxon>
        <taxon>Acidobacteriaceae</taxon>
        <taxon>Tunturiibacter</taxon>
    </lineage>
</organism>
<dbReference type="NCBIfam" id="NF047765">
    <property type="entry name" value="LIC_13387_fam"/>
    <property type="match status" value="1"/>
</dbReference>
<keyword evidence="1" id="KW-0812">Transmembrane</keyword>
<dbReference type="KEGG" id="tgi:RBB81_02430"/>
<dbReference type="InterPro" id="IPR058068">
    <property type="entry name" value="LIC_13387-like"/>
</dbReference>
<feature type="transmembrane region" description="Helical" evidence="1">
    <location>
        <begin position="59"/>
        <end position="82"/>
    </location>
</feature>
<feature type="transmembrane region" description="Helical" evidence="1">
    <location>
        <begin position="120"/>
        <end position="140"/>
    </location>
</feature>
<dbReference type="EMBL" id="CP132938">
    <property type="protein sequence ID" value="XCB22797.1"/>
    <property type="molecule type" value="Genomic_DNA"/>
</dbReference>
<dbReference type="RefSeq" id="WP_353072597.1">
    <property type="nucleotide sequence ID" value="NZ_CP132938.1"/>
</dbReference>
<reference evidence="2" key="1">
    <citation type="submission" date="2023-08" db="EMBL/GenBank/DDBJ databases">
        <authorList>
            <person name="Messyasz A."/>
            <person name="Mannisto M.K."/>
            <person name="Kerkhof L.J."/>
            <person name="Haggblom M."/>
        </authorList>
    </citation>
    <scope>NUCLEOTIDE SEQUENCE</scope>
    <source>
        <strain evidence="2">M8UP39</strain>
    </source>
</reference>
<feature type="transmembrane region" description="Helical" evidence="1">
    <location>
        <begin position="94"/>
        <end position="114"/>
    </location>
</feature>
<gene>
    <name evidence="2" type="ORF">RBB81_02430</name>
</gene>
<accession>A0AAU7Z1Q7</accession>
<keyword evidence="1" id="KW-0472">Membrane</keyword>
<evidence type="ECO:0000313" key="2">
    <source>
        <dbReference type="EMBL" id="XCB22797.1"/>
    </source>
</evidence>
<evidence type="ECO:0000256" key="1">
    <source>
        <dbReference type="SAM" id="Phobius"/>
    </source>
</evidence>